<dbReference type="AlphaFoldDB" id="A0AAV9HA76"/>
<evidence type="ECO:0000313" key="2">
    <source>
        <dbReference type="EMBL" id="KAK4456811.1"/>
    </source>
</evidence>
<feature type="region of interest" description="Disordered" evidence="1">
    <location>
        <begin position="68"/>
        <end position="110"/>
    </location>
</feature>
<reference evidence="2" key="1">
    <citation type="journal article" date="2023" name="Mol. Phylogenet. Evol.">
        <title>Genome-scale phylogeny and comparative genomics of the fungal order Sordariales.</title>
        <authorList>
            <person name="Hensen N."/>
            <person name="Bonometti L."/>
            <person name="Westerberg I."/>
            <person name="Brannstrom I.O."/>
            <person name="Guillou S."/>
            <person name="Cros-Aarteil S."/>
            <person name="Calhoun S."/>
            <person name="Haridas S."/>
            <person name="Kuo A."/>
            <person name="Mondo S."/>
            <person name="Pangilinan J."/>
            <person name="Riley R."/>
            <person name="LaButti K."/>
            <person name="Andreopoulos B."/>
            <person name="Lipzen A."/>
            <person name="Chen C."/>
            <person name="Yan M."/>
            <person name="Daum C."/>
            <person name="Ng V."/>
            <person name="Clum A."/>
            <person name="Steindorff A."/>
            <person name="Ohm R.A."/>
            <person name="Martin F."/>
            <person name="Silar P."/>
            <person name="Natvig D.O."/>
            <person name="Lalanne C."/>
            <person name="Gautier V."/>
            <person name="Ament-Velasquez S.L."/>
            <person name="Kruys A."/>
            <person name="Hutchinson M.I."/>
            <person name="Powell A.J."/>
            <person name="Barry K."/>
            <person name="Miller A.N."/>
            <person name="Grigoriev I.V."/>
            <person name="Debuchy R."/>
            <person name="Gladieux P."/>
            <person name="Hiltunen Thoren M."/>
            <person name="Johannesson H."/>
        </authorList>
    </citation>
    <scope>NUCLEOTIDE SEQUENCE</scope>
    <source>
        <strain evidence="2">PSN324</strain>
    </source>
</reference>
<feature type="compositionally biased region" description="Basic and acidic residues" evidence="1">
    <location>
        <begin position="342"/>
        <end position="354"/>
    </location>
</feature>
<reference evidence="2" key="2">
    <citation type="submission" date="2023-06" db="EMBL/GenBank/DDBJ databases">
        <authorList>
            <consortium name="Lawrence Berkeley National Laboratory"/>
            <person name="Mondo S.J."/>
            <person name="Hensen N."/>
            <person name="Bonometti L."/>
            <person name="Westerberg I."/>
            <person name="Brannstrom I.O."/>
            <person name="Guillou S."/>
            <person name="Cros-Aarteil S."/>
            <person name="Calhoun S."/>
            <person name="Haridas S."/>
            <person name="Kuo A."/>
            <person name="Pangilinan J."/>
            <person name="Riley R."/>
            <person name="Labutti K."/>
            <person name="Andreopoulos B."/>
            <person name="Lipzen A."/>
            <person name="Chen C."/>
            <person name="Yanf M."/>
            <person name="Daum C."/>
            <person name="Ng V."/>
            <person name="Clum A."/>
            <person name="Steindorff A."/>
            <person name="Ohm R."/>
            <person name="Martin F."/>
            <person name="Silar P."/>
            <person name="Natvig D."/>
            <person name="Lalanne C."/>
            <person name="Gautier V."/>
            <person name="Ament-Velasquez S.L."/>
            <person name="Kruys A."/>
            <person name="Hutchinson M.I."/>
            <person name="Powell A.J."/>
            <person name="Barry K."/>
            <person name="Miller A.N."/>
            <person name="Grigoriev I.V."/>
            <person name="Debuchy R."/>
            <person name="Gladieux P."/>
            <person name="Thoren M.H."/>
            <person name="Johannesson H."/>
        </authorList>
    </citation>
    <scope>NUCLEOTIDE SEQUENCE</scope>
    <source>
        <strain evidence="2">PSN324</strain>
    </source>
</reference>
<gene>
    <name evidence="2" type="ORF">QBC42DRAFT_51712</name>
</gene>
<proteinExistence type="predicted"/>
<name>A0AAV9HA76_9PEZI</name>
<dbReference type="EMBL" id="MU865163">
    <property type="protein sequence ID" value="KAK4456811.1"/>
    <property type="molecule type" value="Genomic_DNA"/>
</dbReference>
<dbReference type="Proteomes" id="UP001321749">
    <property type="component" value="Unassembled WGS sequence"/>
</dbReference>
<sequence length="524" mass="58196">MTEINTFSLPHLFEDHLDRILAPAPETRTALLSSELIRDMAFDPSNYYSSSTPARQPLEARSASVSSVSSASYPTPHSSHHGTLSRTLSPASVVSEPGRIAPTMTTGNSYPQHPYTPQSHTASLMPSPSQYFPAQIPPPVPFYPSLSTTLRHYTAQAAPCGYPMGSLPAHPSPLSIQSFPPLDYQSFPSSSYQSLTNTLQSYHGSPQLHQYQGRMMGRPATPKESALLKGLQKLPPHVVKMIYGYLEYLECHQIYAVCRWFRDNFHPRNQSVNDKIAGVRYAELYYRRYFPSRATSMGTDGKTREYDSKHPGSFGCYHCFRIKDPEHFELFKWNNPAGEEQDTSRAESCSKLKQESTTLSPPAPPHAMSAPESSTRNPHYDPTLTRSMMTAAAKKKEAVNKKGRGSPAARTGVSPPCSSPSSTTSSSPPSSVATITATATAQPVARFLSTDSPRIQQTWGIRRFCIGCGIANRWYKPGDLIELCKPKEAVWVCKCWKIHKRPDEIKCDDCDSFIPLSTPNRRRV</sequence>
<feature type="compositionally biased region" description="Low complexity" evidence="1">
    <location>
        <begin position="68"/>
        <end position="77"/>
    </location>
</feature>
<keyword evidence="3" id="KW-1185">Reference proteome</keyword>
<feature type="region of interest" description="Disordered" evidence="1">
    <location>
        <begin position="338"/>
        <end position="435"/>
    </location>
</feature>
<organism evidence="2 3">
    <name type="scientific">Cladorrhinum samala</name>
    <dbReference type="NCBI Taxonomy" id="585594"/>
    <lineage>
        <taxon>Eukaryota</taxon>
        <taxon>Fungi</taxon>
        <taxon>Dikarya</taxon>
        <taxon>Ascomycota</taxon>
        <taxon>Pezizomycotina</taxon>
        <taxon>Sordariomycetes</taxon>
        <taxon>Sordariomycetidae</taxon>
        <taxon>Sordariales</taxon>
        <taxon>Podosporaceae</taxon>
        <taxon>Cladorrhinum</taxon>
    </lineage>
</organism>
<evidence type="ECO:0000256" key="1">
    <source>
        <dbReference type="SAM" id="MobiDB-lite"/>
    </source>
</evidence>
<feature type="compositionally biased region" description="Low complexity" evidence="1">
    <location>
        <begin position="413"/>
        <end position="435"/>
    </location>
</feature>
<accession>A0AAV9HA76</accession>
<evidence type="ECO:0000313" key="3">
    <source>
        <dbReference type="Proteomes" id="UP001321749"/>
    </source>
</evidence>
<feature type="compositionally biased region" description="Polar residues" evidence="1">
    <location>
        <begin position="81"/>
        <end position="92"/>
    </location>
</feature>
<evidence type="ECO:0008006" key="4">
    <source>
        <dbReference type="Google" id="ProtNLM"/>
    </source>
</evidence>
<protein>
    <recommendedName>
        <fullName evidence="4">F-box domain-containing protein</fullName>
    </recommendedName>
</protein>
<comment type="caution">
    <text evidence="2">The sequence shown here is derived from an EMBL/GenBank/DDBJ whole genome shotgun (WGS) entry which is preliminary data.</text>
</comment>